<dbReference type="Pfam" id="PF16103">
    <property type="entry name" value="DUF4822"/>
    <property type="match status" value="1"/>
</dbReference>
<evidence type="ECO:0000256" key="1">
    <source>
        <dbReference type="SAM" id="SignalP"/>
    </source>
</evidence>
<reference evidence="3 4" key="1">
    <citation type="submission" date="2015-06" db="EMBL/GenBank/DDBJ databases">
        <authorList>
            <person name="Hoefler B.C."/>
            <person name="Straight P.D."/>
        </authorList>
    </citation>
    <scope>NUCLEOTIDE SEQUENCE [LARGE SCALE GENOMIC DNA]</scope>
    <source>
        <strain evidence="3 4">Riq4</strain>
    </source>
</reference>
<dbReference type="EMBL" id="LFQK01000022">
    <property type="protein sequence ID" value="KNH27249.1"/>
    <property type="molecule type" value="Genomic_DNA"/>
</dbReference>
<evidence type="ECO:0000313" key="4">
    <source>
        <dbReference type="Proteomes" id="UP000036955"/>
    </source>
</evidence>
<keyword evidence="1" id="KW-0732">Signal</keyword>
<organism evidence="3 4">
    <name type="scientific">Pseudomonas syringae</name>
    <dbReference type="NCBI Taxonomy" id="317"/>
    <lineage>
        <taxon>Bacteria</taxon>
        <taxon>Pseudomonadati</taxon>
        <taxon>Pseudomonadota</taxon>
        <taxon>Gammaproteobacteria</taxon>
        <taxon>Pseudomonadales</taxon>
        <taxon>Pseudomonadaceae</taxon>
        <taxon>Pseudomonas</taxon>
    </lineage>
</organism>
<feature type="domain" description="DUF4822" evidence="2">
    <location>
        <begin position="38"/>
        <end position="161"/>
    </location>
</feature>
<comment type="caution">
    <text evidence="3">The sequence shown here is derived from an EMBL/GenBank/DDBJ whole genome shotgun (WGS) entry which is preliminary data.</text>
</comment>
<feature type="chain" id="PRO_5005556529" evidence="1">
    <location>
        <begin position="25"/>
        <end position="174"/>
    </location>
</feature>
<gene>
    <name evidence="3" type="ORF">ACS77_11870</name>
</gene>
<evidence type="ECO:0000313" key="3">
    <source>
        <dbReference type="EMBL" id="KNH27249.1"/>
    </source>
</evidence>
<dbReference type="OrthoDB" id="6864975at2"/>
<accession>A0A0L1MG50</accession>
<proteinExistence type="predicted"/>
<feature type="signal peptide" evidence="1">
    <location>
        <begin position="1"/>
        <end position="24"/>
    </location>
</feature>
<dbReference type="Proteomes" id="UP000036955">
    <property type="component" value="Unassembled WGS sequence"/>
</dbReference>
<protein>
    <submittedName>
        <fullName evidence="3">S-layer protein</fullName>
    </submittedName>
</protein>
<sequence length="174" mass="19351">MQKNNITSTCLLLAALFCPLGSLAQQAPATADTRALASSPRWLTTKVYIEGAPQTDVKANYPGVVGISTWDPERNRYEFFYTDTGKSKYDNGGGGYFFVTGDQKNHILVPDVGPTKTVVRRLEKLNPNEFTYSREVPRDMIANNRLVRIYVVHAPYTGTVETKSTIKPDTNITN</sequence>
<dbReference type="AlphaFoldDB" id="A0A0L1MG50"/>
<name>A0A0L1MG50_PSESX</name>
<dbReference type="PATRIC" id="fig|317.197.peg.1705"/>
<evidence type="ECO:0000259" key="2">
    <source>
        <dbReference type="Pfam" id="PF16103"/>
    </source>
</evidence>
<dbReference type="InterPro" id="IPR032247">
    <property type="entry name" value="DUF4822"/>
</dbReference>
<dbReference type="Gene3D" id="2.40.128.540">
    <property type="entry name" value="Domain of unknown function DUF4822"/>
    <property type="match status" value="1"/>
</dbReference>